<protein>
    <submittedName>
        <fullName evidence="2">Uncharacterized protein</fullName>
    </submittedName>
</protein>
<accession>A0A1M2VBS2</accession>
<keyword evidence="3" id="KW-1185">Reference proteome</keyword>
<evidence type="ECO:0000256" key="1">
    <source>
        <dbReference type="SAM" id="MobiDB-lite"/>
    </source>
</evidence>
<feature type="region of interest" description="Disordered" evidence="1">
    <location>
        <begin position="50"/>
        <end position="74"/>
    </location>
</feature>
<proteinExistence type="predicted"/>
<comment type="caution">
    <text evidence="2">The sequence shown here is derived from an EMBL/GenBank/DDBJ whole genome shotgun (WGS) entry which is preliminary data.</text>
</comment>
<sequence>MVRPLAFNSHTRKVIRKAPLAPGDVIFDLVKSPPPFSAGHYAVSAGFTTALSNAPLGSPTPSETTPAAAGESTQIRERENHRLTRMVSLSSGGPRTTKRRTEFKFALAVYDCAHTRLDGHHAMDTTVGAHTEHTQ</sequence>
<evidence type="ECO:0000313" key="3">
    <source>
        <dbReference type="Proteomes" id="UP000184267"/>
    </source>
</evidence>
<gene>
    <name evidence="2" type="ORF">TRAPUB_4218</name>
</gene>
<evidence type="ECO:0000313" key="2">
    <source>
        <dbReference type="EMBL" id="OJT05005.1"/>
    </source>
</evidence>
<organism evidence="2 3">
    <name type="scientific">Trametes pubescens</name>
    <name type="common">White-rot fungus</name>
    <dbReference type="NCBI Taxonomy" id="154538"/>
    <lineage>
        <taxon>Eukaryota</taxon>
        <taxon>Fungi</taxon>
        <taxon>Dikarya</taxon>
        <taxon>Basidiomycota</taxon>
        <taxon>Agaricomycotina</taxon>
        <taxon>Agaricomycetes</taxon>
        <taxon>Polyporales</taxon>
        <taxon>Polyporaceae</taxon>
        <taxon>Trametes</taxon>
    </lineage>
</organism>
<name>A0A1M2VBS2_TRAPU</name>
<reference evidence="2 3" key="1">
    <citation type="submission" date="2016-10" db="EMBL/GenBank/DDBJ databases">
        <title>Genome sequence of the basidiomycete white-rot fungus Trametes pubescens.</title>
        <authorList>
            <person name="Makela M.R."/>
            <person name="Granchi Z."/>
            <person name="Peng M."/>
            <person name="De Vries R.P."/>
            <person name="Grigoriev I."/>
            <person name="Riley R."/>
            <person name="Hilden K."/>
        </authorList>
    </citation>
    <scope>NUCLEOTIDE SEQUENCE [LARGE SCALE GENOMIC DNA]</scope>
    <source>
        <strain evidence="2 3">FBCC735</strain>
    </source>
</reference>
<dbReference type="Proteomes" id="UP000184267">
    <property type="component" value="Unassembled WGS sequence"/>
</dbReference>
<dbReference type="EMBL" id="MNAD01001498">
    <property type="protein sequence ID" value="OJT05005.1"/>
    <property type="molecule type" value="Genomic_DNA"/>
</dbReference>
<dbReference type="AlphaFoldDB" id="A0A1M2VBS2"/>